<dbReference type="RefSeq" id="WP_166511327.1">
    <property type="nucleotide sequence ID" value="NZ_VNHM01000006.1"/>
</dbReference>
<evidence type="ECO:0000313" key="2">
    <source>
        <dbReference type="EMBL" id="TYO95906.1"/>
    </source>
</evidence>
<keyword evidence="1" id="KW-0812">Transmembrane</keyword>
<organism evidence="2 3">
    <name type="scientific">Desulfallas thermosapovorans DSM 6562</name>
    <dbReference type="NCBI Taxonomy" id="1121431"/>
    <lineage>
        <taxon>Bacteria</taxon>
        <taxon>Bacillati</taxon>
        <taxon>Bacillota</taxon>
        <taxon>Clostridia</taxon>
        <taxon>Eubacteriales</taxon>
        <taxon>Desulfallaceae</taxon>
        <taxon>Desulfallas</taxon>
    </lineage>
</organism>
<keyword evidence="1" id="KW-1133">Transmembrane helix</keyword>
<sequence length="62" mass="6784">MEIAISLACALAGMVLALMFLLDLISMVGSGVVERKRLVICLVKLLAGLLLLHFHFEMDILD</sequence>
<evidence type="ECO:0000313" key="3">
    <source>
        <dbReference type="Proteomes" id="UP000323166"/>
    </source>
</evidence>
<feature type="transmembrane region" description="Helical" evidence="1">
    <location>
        <begin position="38"/>
        <end position="56"/>
    </location>
</feature>
<keyword evidence="1" id="KW-0472">Membrane</keyword>
<dbReference type="EMBL" id="VNHM01000006">
    <property type="protein sequence ID" value="TYO95906.1"/>
    <property type="molecule type" value="Genomic_DNA"/>
</dbReference>
<gene>
    <name evidence="2" type="ORF">LX24_01296</name>
</gene>
<proteinExistence type="predicted"/>
<name>A0A5S4ZSI7_9FIRM</name>
<evidence type="ECO:0000256" key="1">
    <source>
        <dbReference type="SAM" id="Phobius"/>
    </source>
</evidence>
<protein>
    <submittedName>
        <fullName evidence="2">Uncharacterized protein</fullName>
    </submittedName>
</protein>
<keyword evidence="3" id="KW-1185">Reference proteome</keyword>
<comment type="caution">
    <text evidence="2">The sequence shown here is derived from an EMBL/GenBank/DDBJ whole genome shotgun (WGS) entry which is preliminary data.</text>
</comment>
<reference evidence="2 3" key="1">
    <citation type="submission" date="2019-07" db="EMBL/GenBank/DDBJ databases">
        <title>Genomic Encyclopedia of Type Strains, Phase I: the one thousand microbial genomes (KMG-I) project.</title>
        <authorList>
            <person name="Kyrpides N."/>
        </authorList>
    </citation>
    <scope>NUCLEOTIDE SEQUENCE [LARGE SCALE GENOMIC DNA]</scope>
    <source>
        <strain evidence="2 3">DSM 6562</strain>
    </source>
</reference>
<feature type="transmembrane region" description="Helical" evidence="1">
    <location>
        <begin position="6"/>
        <end position="26"/>
    </location>
</feature>
<dbReference type="AlphaFoldDB" id="A0A5S4ZSI7"/>
<dbReference type="Proteomes" id="UP000323166">
    <property type="component" value="Unassembled WGS sequence"/>
</dbReference>
<accession>A0A5S4ZSI7</accession>